<keyword evidence="4 7" id="KW-0732">Signal</keyword>
<evidence type="ECO:0000259" key="8">
    <source>
        <dbReference type="PROSITE" id="PS50025"/>
    </source>
</evidence>
<comment type="caution">
    <text evidence="9">The sequence shown here is derived from an EMBL/GenBank/DDBJ whole genome shotgun (WGS) entry which is preliminary data.</text>
</comment>
<dbReference type="PANTHER" id="PTHR10628">
    <property type="entry name" value="SIALIDASE"/>
    <property type="match status" value="1"/>
</dbReference>
<dbReference type="Gene3D" id="2.60.120.200">
    <property type="match status" value="1"/>
</dbReference>
<dbReference type="RefSeq" id="WP_311629872.1">
    <property type="nucleotide sequence ID" value="NZ_JAVREN010000008.1"/>
</dbReference>
<feature type="compositionally biased region" description="Low complexity" evidence="6">
    <location>
        <begin position="34"/>
        <end position="52"/>
    </location>
</feature>
<organism evidence="9 10">
    <name type="scientific">Streptomyces boetiae</name>
    <dbReference type="NCBI Taxonomy" id="3075541"/>
    <lineage>
        <taxon>Bacteria</taxon>
        <taxon>Bacillati</taxon>
        <taxon>Actinomycetota</taxon>
        <taxon>Actinomycetes</taxon>
        <taxon>Kitasatosporales</taxon>
        <taxon>Streptomycetaceae</taxon>
        <taxon>Streptomyces</taxon>
    </lineage>
</organism>
<dbReference type="CDD" id="cd00110">
    <property type="entry name" value="LamG"/>
    <property type="match status" value="1"/>
</dbReference>
<evidence type="ECO:0000256" key="4">
    <source>
        <dbReference type="ARBA" id="ARBA00022729"/>
    </source>
</evidence>
<dbReference type="Proteomes" id="UP001183388">
    <property type="component" value="Unassembled WGS sequence"/>
</dbReference>
<dbReference type="PROSITE" id="PS50025">
    <property type="entry name" value="LAM_G_DOMAIN"/>
    <property type="match status" value="1"/>
</dbReference>
<evidence type="ECO:0000313" key="10">
    <source>
        <dbReference type="Proteomes" id="UP001183388"/>
    </source>
</evidence>
<evidence type="ECO:0000313" key="9">
    <source>
        <dbReference type="EMBL" id="MDT0306933.1"/>
    </source>
</evidence>
<dbReference type="Gene3D" id="2.120.10.10">
    <property type="match status" value="1"/>
</dbReference>
<dbReference type="CDD" id="cd15482">
    <property type="entry name" value="Sialidase_non-viral"/>
    <property type="match status" value="1"/>
</dbReference>
<comment type="catalytic activity">
    <reaction evidence="1">
        <text>Hydrolysis of alpha-(2-&gt;3)-, alpha-(2-&gt;6)-, alpha-(2-&gt;8)- glycosidic linkages of terminal sialic acid residues in oligosaccharides, glycoproteins, glycolipids, colominic acid and synthetic substrates.</text>
        <dbReference type="EC" id="3.2.1.18"/>
    </reaction>
</comment>
<dbReference type="InterPro" id="IPR006558">
    <property type="entry name" value="LamG-like"/>
</dbReference>
<feature type="chain" id="PRO_5045253038" description="exo-alpha-sialidase" evidence="7">
    <location>
        <begin position="26"/>
        <end position="674"/>
    </location>
</feature>
<accession>A0ABU2L5V2</accession>
<name>A0ABU2L5V2_9ACTN</name>
<dbReference type="InterPro" id="IPR013320">
    <property type="entry name" value="ConA-like_dom_sf"/>
</dbReference>
<evidence type="ECO:0000256" key="2">
    <source>
        <dbReference type="ARBA" id="ARBA00009348"/>
    </source>
</evidence>
<feature type="compositionally biased region" description="Pro residues" evidence="6">
    <location>
        <begin position="53"/>
        <end position="64"/>
    </location>
</feature>
<feature type="region of interest" description="Disordered" evidence="6">
    <location>
        <begin position="22"/>
        <end position="90"/>
    </location>
</feature>
<feature type="domain" description="Laminin G" evidence="8">
    <location>
        <begin position="477"/>
        <end position="648"/>
    </location>
</feature>
<evidence type="ECO:0000256" key="5">
    <source>
        <dbReference type="ARBA" id="ARBA00023157"/>
    </source>
</evidence>
<reference evidence="10" key="1">
    <citation type="submission" date="2023-07" db="EMBL/GenBank/DDBJ databases">
        <title>30 novel species of actinomycetes from the DSMZ collection.</title>
        <authorList>
            <person name="Nouioui I."/>
        </authorList>
    </citation>
    <scope>NUCLEOTIDE SEQUENCE [LARGE SCALE GENOMIC DNA]</scope>
    <source>
        <strain evidence="10">DSM 44917</strain>
    </source>
</reference>
<protein>
    <recommendedName>
        <fullName evidence="3">exo-alpha-sialidase</fullName>
        <ecNumber evidence="3">3.2.1.18</ecNumber>
    </recommendedName>
</protein>
<dbReference type="InterPro" id="IPR026856">
    <property type="entry name" value="Sialidase_fam"/>
</dbReference>
<feature type="compositionally biased region" description="Pro residues" evidence="6">
    <location>
        <begin position="24"/>
        <end position="33"/>
    </location>
</feature>
<dbReference type="PANTHER" id="PTHR10628:SF30">
    <property type="entry name" value="EXO-ALPHA-SIALIDASE"/>
    <property type="match status" value="1"/>
</dbReference>
<dbReference type="EMBL" id="JAVREN010000008">
    <property type="protein sequence ID" value="MDT0306933.1"/>
    <property type="molecule type" value="Genomic_DNA"/>
</dbReference>
<evidence type="ECO:0000256" key="7">
    <source>
        <dbReference type="SAM" id="SignalP"/>
    </source>
</evidence>
<dbReference type="Pfam" id="PF13385">
    <property type="entry name" value="Laminin_G_3"/>
    <property type="match status" value="1"/>
</dbReference>
<feature type="compositionally biased region" description="Low complexity" evidence="6">
    <location>
        <begin position="65"/>
        <end position="88"/>
    </location>
</feature>
<feature type="signal peptide" evidence="7">
    <location>
        <begin position="1"/>
        <end position="25"/>
    </location>
</feature>
<proteinExistence type="inferred from homology"/>
<keyword evidence="5" id="KW-1015">Disulfide bond</keyword>
<gene>
    <name evidence="9" type="ORF">RM780_08145</name>
</gene>
<dbReference type="Pfam" id="PF13088">
    <property type="entry name" value="BNR_2"/>
    <property type="match status" value="1"/>
</dbReference>
<evidence type="ECO:0000256" key="3">
    <source>
        <dbReference type="ARBA" id="ARBA00012733"/>
    </source>
</evidence>
<dbReference type="SMART" id="SM00560">
    <property type="entry name" value="LamGL"/>
    <property type="match status" value="1"/>
</dbReference>
<sequence length="674" mass="70192">MPHAPALFAALAAAALWTLATAPPAAPTPPSPTPSSAVSPSPAVPSAATSPATPAPEPTEPGEPPASGGPSSRAEAPRRASAGGPAPELSAPFVHHTEGYACFRIPALVATPGGTLLAFAEGRVVDCDDVGDIDLLLKRSTDGGRTWGPLTVLRGDGDEDGFGNPTPVVDEETGRVSVLHAHNAWTLEGEDRVRGPRSLHVLHSADEGVTWERGADLSALKGEDWTWVSVGPGHGLQLRNGPHAGRLIVPGDHDAASGRSGAQLYYSDDGGLTWHTGALYETASEDAHPGELTVAERADGTLYVNARSSATCGTQHHRLAATSEDGGASFAGEGFAPVTDVQAPPVSGSVLVPREGRMLLSAPARPGAEAIPDRWMMAVRTSEDEGATWSTTGTVITPDRSGYSDLALLPDGEIGLLYETDSFSPHGTLTFTAFTEETLDAGAGDVILPRAPDASGQENHAVVHGGAQPSASGRWGGAMTLDGTDDYLRLINCPPSLRLDGEEFAVSAWFRYEAGDGGHPLLWGYGHAPGRRQFWLRAEPAEGRLRGALDVGDAETAVTVDTGAAFNDGTWHHVLLEREGGQLRLSVDGATPAVTAAPPGPVTPDDPFSLHLGARPDYAEHFAGALDDVRIYGRALSDAEAAEVRAGADGPAKEELRVRLAFDEELLRGLPSSW</sequence>
<dbReference type="InterPro" id="IPR001791">
    <property type="entry name" value="Laminin_G"/>
</dbReference>
<dbReference type="InterPro" id="IPR011040">
    <property type="entry name" value="Sialidase"/>
</dbReference>
<evidence type="ECO:0000256" key="6">
    <source>
        <dbReference type="SAM" id="MobiDB-lite"/>
    </source>
</evidence>
<dbReference type="EC" id="3.2.1.18" evidence="3"/>
<keyword evidence="10" id="KW-1185">Reference proteome</keyword>
<dbReference type="InterPro" id="IPR036278">
    <property type="entry name" value="Sialidase_sf"/>
</dbReference>
<dbReference type="SUPFAM" id="SSF49899">
    <property type="entry name" value="Concanavalin A-like lectins/glucanases"/>
    <property type="match status" value="1"/>
</dbReference>
<dbReference type="SUPFAM" id="SSF50939">
    <property type="entry name" value="Sialidases"/>
    <property type="match status" value="1"/>
</dbReference>
<evidence type="ECO:0000256" key="1">
    <source>
        <dbReference type="ARBA" id="ARBA00000427"/>
    </source>
</evidence>
<comment type="similarity">
    <text evidence="2">Belongs to the glycosyl hydrolase 33 family.</text>
</comment>
<dbReference type="SMART" id="SM00282">
    <property type="entry name" value="LamG"/>
    <property type="match status" value="1"/>
</dbReference>